<evidence type="ECO:0000313" key="1">
    <source>
        <dbReference type="EMBL" id="EES91947.1"/>
    </source>
</evidence>
<proteinExistence type="predicted"/>
<evidence type="ECO:0000313" key="2">
    <source>
        <dbReference type="Proteomes" id="UP000006160"/>
    </source>
</evidence>
<protein>
    <submittedName>
        <fullName evidence="1">Uncharacterized protein</fullName>
    </submittedName>
</protein>
<dbReference type="AlphaFoldDB" id="A0A9P2G8L9"/>
<accession>A0A9P2G8L9</accession>
<dbReference type="Proteomes" id="UP000006160">
    <property type="component" value="Unassembled WGS sequence"/>
</dbReference>
<sequence>MLSNNRAQPKINKIPKHIATVKLSGKNLLTIEPANNEMARTVEQTKLIIVVDKNGIFILFAP</sequence>
<reference evidence="1 2" key="1">
    <citation type="submission" date="2009-10" db="EMBL/GenBank/DDBJ databases">
        <authorList>
            <person name="Shrivastava S."/>
            <person name="Brinkac L.B."/>
            <person name="Brown J.L."/>
            <person name="Bruce D.B."/>
            <person name="Detter C."/>
            <person name="Green L.D."/>
            <person name="Munk C.A."/>
            <person name="Rogers Y.C."/>
            <person name="Tapia R."/>
            <person name="Saunders E.S."/>
            <person name="Sims D.R."/>
            <person name="Smith L.A."/>
            <person name="Smith T.J."/>
            <person name="Sutton G."/>
            <person name="Brettin T."/>
        </authorList>
    </citation>
    <scope>NUCLEOTIDE SEQUENCE [LARGE SCALE GENOMIC DNA]</scope>
    <source>
        <strain evidence="2">D str. 1873</strain>
    </source>
</reference>
<organism evidence="1 2">
    <name type="scientific">Clostridium botulinum D str. 1873</name>
    <dbReference type="NCBI Taxonomy" id="592027"/>
    <lineage>
        <taxon>Bacteria</taxon>
        <taxon>Bacillati</taxon>
        <taxon>Bacillota</taxon>
        <taxon>Clostridia</taxon>
        <taxon>Eubacteriales</taxon>
        <taxon>Clostridiaceae</taxon>
        <taxon>Clostridium</taxon>
    </lineage>
</organism>
<name>A0A9P2G8L9_CLOBO</name>
<comment type="caution">
    <text evidence="1">The sequence shown here is derived from an EMBL/GenBank/DDBJ whole genome shotgun (WGS) entry which is preliminary data.</text>
</comment>
<dbReference type="EMBL" id="ACSJ01000006">
    <property type="protein sequence ID" value="EES91947.1"/>
    <property type="molecule type" value="Genomic_DNA"/>
</dbReference>
<gene>
    <name evidence="1" type="ORF">CLG_B2106</name>
</gene>